<dbReference type="STRING" id="1076937.SAMN04488120_10353"/>
<evidence type="ECO:0000256" key="2">
    <source>
        <dbReference type="ARBA" id="ARBA00011738"/>
    </source>
</evidence>
<protein>
    <recommendedName>
        <fullName evidence="8">tRNA-specific adenosine deaminase</fullName>
        <ecNumber evidence="8">3.5.4.33</ecNumber>
    </recommendedName>
</protein>
<dbReference type="Pfam" id="PF00383">
    <property type="entry name" value="dCMP_cyt_deam_1"/>
    <property type="match status" value="1"/>
</dbReference>
<dbReference type="SUPFAM" id="SSF53927">
    <property type="entry name" value="Cytidine deaminase-like"/>
    <property type="match status" value="1"/>
</dbReference>
<dbReference type="AlphaFoldDB" id="A0A1I2I558"/>
<evidence type="ECO:0000256" key="3">
    <source>
        <dbReference type="ARBA" id="ARBA00022694"/>
    </source>
</evidence>
<feature type="active site" description="Proton donor" evidence="8">
    <location>
        <position position="48"/>
    </location>
</feature>
<keyword evidence="4 8" id="KW-0479">Metal-binding</keyword>
<evidence type="ECO:0000256" key="5">
    <source>
        <dbReference type="ARBA" id="ARBA00022801"/>
    </source>
</evidence>
<organism evidence="10 11">
    <name type="scientific">Fontimonas thermophila</name>
    <dbReference type="NCBI Taxonomy" id="1076937"/>
    <lineage>
        <taxon>Bacteria</taxon>
        <taxon>Pseudomonadati</taxon>
        <taxon>Pseudomonadota</taxon>
        <taxon>Gammaproteobacteria</taxon>
        <taxon>Nevskiales</taxon>
        <taxon>Nevskiaceae</taxon>
        <taxon>Fontimonas</taxon>
    </lineage>
</organism>
<dbReference type="CDD" id="cd01285">
    <property type="entry name" value="nucleoside_deaminase"/>
    <property type="match status" value="1"/>
</dbReference>
<comment type="subunit">
    <text evidence="2 8">Homodimer.</text>
</comment>
<evidence type="ECO:0000256" key="1">
    <source>
        <dbReference type="ARBA" id="ARBA00010669"/>
    </source>
</evidence>
<dbReference type="EC" id="3.5.4.33" evidence="8"/>
<evidence type="ECO:0000313" key="11">
    <source>
        <dbReference type="Proteomes" id="UP000199771"/>
    </source>
</evidence>
<dbReference type="InterPro" id="IPR016192">
    <property type="entry name" value="APOBEC/CMP_deaminase_Zn-bd"/>
</dbReference>
<comment type="catalytic activity">
    <reaction evidence="7 8">
        <text>adenosine(34) in tRNA + H2O + H(+) = inosine(34) in tRNA + NH4(+)</text>
        <dbReference type="Rhea" id="RHEA:43168"/>
        <dbReference type="Rhea" id="RHEA-COMP:10373"/>
        <dbReference type="Rhea" id="RHEA-COMP:10374"/>
        <dbReference type="ChEBI" id="CHEBI:15377"/>
        <dbReference type="ChEBI" id="CHEBI:15378"/>
        <dbReference type="ChEBI" id="CHEBI:28938"/>
        <dbReference type="ChEBI" id="CHEBI:74411"/>
        <dbReference type="ChEBI" id="CHEBI:82852"/>
        <dbReference type="EC" id="3.5.4.33"/>
    </reaction>
</comment>
<dbReference type="PANTHER" id="PTHR11079:SF202">
    <property type="entry name" value="TRNA-SPECIFIC ADENOSINE DEAMINASE"/>
    <property type="match status" value="1"/>
</dbReference>
<dbReference type="GO" id="GO:0002100">
    <property type="term" value="P:tRNA wobble adenosine to inosine editing"/>
    <property type="evidence" value="ECO:0007669"/>
    <property type="project" value="UniProtKB-UniRule"/>
</dbReference>
<dbReference type="PROSITE" id="PS51747">
    <property type="entry name" value="CYT_DCMP_DEAMINASES_2"/>
    <property type="match status" value="1"/>
</dbReference>
<proteinExistence type="inferred from homology"/>
<name>A0A1I2I558_9GAMM</name>
<dbReference type="HAMAP" id="MF_00972">
    <property type="entry name" value="tRNA_aden_deaminase"/>
    <property type="match status" value="1"/>
</dbReference>
<comment type="similarity">
    <text evidence="1">Belongs to the cytidine and deoxycytidylate deaminase family. ADAT2 subfamily.</text>
</comment>
<dbReference type="Proteomes" id="UP000199771">
    <property type="component" value="Unassembled WGS sequence"/>
</dbReference>
<dbReference type="InterPro" id="IPR016193">
    <property type="entry name" value="Cytidine_deaminase-like"/>
</dbReference>
<dbReference type="PANTHER" id="PTHR11079">
    <property type="entry name" value="CYTOSINE DEAMINASE FAMILY MEMBER"/>
    <property type="match status" value="1"/>
</dbReference>
<accession>A0A1I2I558</accession>
<dbReference type="NCBIfam" id="NF008113">
    <property type="entry name" value="PRK10860.1"/>
    <property type="match status" value="1"/>
</dbReference>
<comment type="function">
    <text evidence="8">Catalyzes the deamination of adenosine to inosine at the wobble position 34 of tRNA(Arg2).</text>
</comment>
<dbReference type="GO" id="GO:0008270">
    <property type="term" value="F:zinc ion binding"/>
    <property type="evidence" value="ECO:0007669"/>
    <property type="project" value="UniProtKB-UniRule"/>
</dbReference>
<comment type="cofactor">
    <cofactor evidence="8">
        <name>Zn(2+)</name>
        <dbReference type="ChEBI" id="CHEBI:29105"/>
    </cofactor>
    <text evidence="8">Binds 1 zinc ion per subunit.</text>
</comment>
<dbReference type="Gene3D" id="3.40.140.10">
    <property type="entry name" value="Cytidine Deaminase, domain 2"/>
    <property type="match status" value="1"/>
</dbReference>
<evidence type="ECO:0000313" key="10">
    <source>
        <dbReference type="EMBL" id="SFF37599.1"/>
    </source>
</evidence>
<dbReference type="EMBL" id="FOOC01000003">
    <property type="protein sequence ID" value="SFF37599.1"/>
    <property type="molecule type" value="Genomic_DNA"/>
</dbReference>
<keyword evidence="3 8" id="KW-0819">tRNA processing</keyword>
<sequence length="148" mass="15963">MRHALLLAHRAQAAGEVPVGAVVVHDGRIVGEGWNRPIGTCDPSAHAELVALRAAARRLGNYRLTGTTLYVTLEPCVMCAGAIVHARVARLVFGAWDPKAGAVRSVYDVIAQPRLNHRVEWHGGVLEDACGGILKQFFRARRRAMAPG</sequence>
<dbReference type="FunFam" id="3.40.140.10:FF:000005">
    <property type="entry name" value="tRNA-specific adenosine deaminase"/>
    <property type="match status" value="1"/>
</dbReference>
<feature type="domain" description="CMP/dCMP-type deaminase" evidence="9">
    <location>
        <begin position="1"/>
        <end position="122"/>
    </location>
</feature>
<dbReference type="PROSITE" id="PS00903">
    <property type="entry name" value="CYT_DCMP_DEAMINASES_1"/>
    <property type="match status" value="1"/>
</dbReference>
<feature type="binding site" evidence="8">
    <location>
        <position position="76"/>
    </location>
    <ligand>
        <name>Zn(2+)</name>
        <dbReference type="ChEBI" id="CHEBI:29105"/>
        <note>catalytic</note>
    </ligand>
</feature>
<evidence type="ECO:0000256" key="4">
    <source>
        <dbReference type="ARBA" id="ARBA00022723"/>
    </source>
</evidence>
<keyword evidence="11" id="KW-1185">Reference proteome</keyword>
<gene>
    <name evidence="8" type="primary">tadA</name>
    <name evidence="10" type="ORF">SAMN04488120_10353</name>
</gene>
<reference evidence="10 11" key="1">
    <citation type="submission" date="2016-10" db="EMBL/GenBank/DDBJ databases">
        <authorList>
            <person name="de Groot N.N."/>
        </authorList>
    </citation>
    <scope>NUCLEOTIDE SEQUENCE [LARGE SCALE GENOMIC DNA]</scope>
    <source>
        <strain evidence="10 11">DSM 23609</strain>
    </source>
</reference>
<evidence type="ECO:0000256" key="7">
    <source>
        <dbReference type="ARBA" id="ARBA00048045"/>
    </source>
</evidence>
<dbReference type="InterPro" id="IPR028883">
    <property type="entry name" value="tRNA_aden_deaminase"/>
</dbReference>
<dbReference type="InterPro" id="IPR002125">
    <property type="entry name" value="CMP_dCMP_dom"/>
</dbReference>
<dbReference type="GO" id="GO:0052717">
    <property type="term" value="F:tRNA-specific adenosine-34 deaminase activity"/>
    <property type="evidence" value="ECO:0007669"/>
    <property type="project" value="UniProtKB-UniRule"/>
</dbReference>
<evidence type="ECO:0000256" key="8">
    <source>
        <dbReference type="HAMAP-Rule" id="MF_00972"/>
    </source>
</evidence>
<evidence type="ECO:0000256" key="6">
    <source>
        <dbReference type="ARBA" id="ARBA00022833"/>
    </source>
</evidence>
<dbReference type="OrthoDB" id="9802676at2"/>
<feature type="binding site" evidence="8">
    <location>
        <position position="46"/>
    </location>
    <ligand>
        <name>Zn(2+)</name>
        <dbReference type="ChEBI" id="CHEBI:29105"/>
        <note>catalytic</note>
    </ligand>
</feature>
<evidence type="ECO:0000259" key="9">
    <source>
        <dbReference type="PROSITE" id="PS51747"/>
    </source>
</evidence>
<keyword evidence="5 8" id="KW-0378">Hydrolase</keyword>
<keyword evidence="6 8" id="KW-0862">Zinc</keyword>
<feature type="binding site" evidence="8">
    <location>
        <position position="79"/>
    </location>
    <ligand>
        <name>Zn(2+)</name>
        <dbReference type="ChEBI" id="CHEBI:29105"/>
        <note>catalytic</note>
    </ligand>
</feature>